<gene>
    <name evidence="1" type="ORF">IXC47_11935</name>
</gene>
<dbReference type="Proteomes" id="UP000657372">
    <property type="component" value="Unassembled WGS sequence"/>
</dbReference>
<protein>
    <submittedName>
        <fullName evidence="1">Uncharacterized protein</fullName>
    </submittedName>
</protein>
<sequence length="407" mass="46728">MNEGSKQVAELFRTLARHCELLAEAFNGSVDGDDRKRANAIDALVTVKALKPYEDGVYELNPRLREFVADHLVTYQAYQRLTRVSATIKQARLQWREIRDLRVTGDYADVEKLERAFNDSVSDIAYAVERNLELLHSLVNTQYGNVNNFASKLRQNVFYSNEVASLLREMEQVEQVFTQVADEALHEGTLNVRQLVNRRLLVRLLDWTQRIKSAQEVITRRLFLSRQLEDRLRQLATTSLWLRQNKTASGFEIDVKDTAPAVLFKSEAIAVKRQIDVLDSDSLMQDALRDAVARIPPREVFSLTEEVDLERITARTDVDDQVVEELLPHERAIEVLVEELMQPGAGISLVEWKTKGSDADELSMEEWLLFSSIQLQSEGFCIKYLEDEAESRMTLNRQFHDVVVSRA</sequence>
<accession>A0ABS0EYM3</accession>
<evidence type="ECO:0000313" key="2">
    <source>
        <dbReference type="Proteomes" id="UP000657372"/>
    </source>
</evidence>
<comment type="caution">
    <text evidence="1">The sequence shown here is derived from an EMBL/GenBank/DDBJ whole genome shotgun (WGS) entry which is preliminary data.</text>
</comment>
<dbReference type="RefSeq" id="WP_195875771.1">
    <property type="nucleotide sequence ID" value="NZ_JADOEL010000009.1"/>
</dbReference>
<keyword evidence="2" id="KW-1185">Reference proteome</keyword>
<organism evidence="1 2">
    <name type="scientific">Herminiimonas contaminans</name>
    <dbReference type="NCBI Taxonomy" id="1111140"/>
    <lineage>
        <taxon>Bacteria</taxon>
        <taxon>Pseudomonadati</taxon>
        <taxon>Pseudomonadota</taxon>
        <taxon>Betaproteobacteria</taxon>
        <taxon>Burkholderiales</taxon>
        <taxon>Oxalobacteraceae</taxon>
        <taxon>Herminiimonas</taxon>
    </lineage>
</organism>
<dbReference type="EMBL" id="JADOEL010000009">
    <property type="protein sequence ID" value="MBF8178393.1"/>
    <property type="molecule type" value="Genomic_DNA"/>
</dbReference>
<reference evidence="1 2" key="1">
    <citation type="submission" date="2020-11" db="EMBL/GenBank/DDBJ databases">
        <title>WGS of Herminiimonas contaminans strain Marseille-Q4544 isolated from planarians Schmidtea mediterranea.</title>
        <authorList>
            <person name="Kangale L."/>
        </authorList>
    </citation>
    <scope>NUCLEOTIDE SEQUENCE [LARGE SCALE GENOMIC DNA]</scope>
    <source>
        <strain evidence="1 2">Marseille-Q4544</strain>
    </source>
</reference>
<name>A0ABS0EYM3_9BURK</name>
<evidence type="ECO:0000313" key="1">
    <source>
        <dbReference type="EMBL" id="MBF8178393.1"/>
    </source>
</evidence>
<proteinExistence type="predicted"/>